<protein>
    <submittedName>
        <fullName evidence="1">Uncharacterized protein</fullName>
    </submittedName>
</protein>
<dbReference type="EMBL" id="KQ423652">
    <property type="protein sequence ID" value="KOF72464.1"/>
    <property type="molecule type" value="Genomic_DNA"/>
</dbReference>
<sequence>MKKERNLLFCGTLYVVVPRHMPLLCGSCGGVCWVRSAPPPLFRKTSVYFLSLPPSLPSSIPRCC</sequence>
<dbReference type="AlphaFoldDB" id="A0A0L8G6I7"/>
<reference evidence="1" key="1">
    <citation type="submission" date="2015-07" db="EMBL/GenBank/DDBJ databases">
        <title>MeaNS - Measles Nucleotide Surveillance Program.</title>
        <authorList>
            <person name="Tran T."/>
            <person name="Druce J."/>
        </authorList>
    </citation>
    <scope>NUCLEOTIDE SEQUENCE</scope>
    <source>
        <strain evidence="1">UCB-OBI-ISO-001</strain>
        <tissue evidence="1">Gonad</tissue>
    </source>
</reference>
<gene>
    <name evidence="1" type="ORF">OCBIM_22039420mg</name>
</gene>
<proteinExistence type="predicted"/>
<name>A0A0L8G6I7_OCTBM</name>
<accession>A0A0L8G6I7</accession>
<evidence type="ECO:0000313" key="1">
    <source>
        <dbReference type="EMBL" id="KOF72464.1"/>
    </source>
</evidence>
<organism evidence="1">
    <name type="scientific">Octopus bimaculoides</name>
    <name type="common">California two-spotted octopus</name>
    <dbReference type="NCBI Taxonomy" id="37653"/>
    <lineage>
        <taxon>Eukaryota</taxon>
        <taxon>Metazoa</taxon>
        <taxon>Spiralia</taxon>
        <taxon>Lophotrochozoa</taxon>
        <taxon>Mollusca</taxon>
        <taxon>Cephalopoda</taxon>
        <taxon>Coleoidea</taxon>
        <taxon>Octopodiformes</taxon>
        <taxon>Octopoda</taxon>
        <taxon>Incirrata</taxon>
        <taxon>Octopodidae</taxon>
        <taxon>Octopus</taxon>
    </lineage>
</organism>